<feature type="signal peptide" evidence="1">
    <location>
        <begin position="1"/>
        <end position="21"/>
    </location>
</feature>
<dbReference type="Proteomes" id="UP001177212">
    <property type="component" value="Unassembled WGS sequence"/>
</dbReference>
<comment type="caution">
    <text evidence="2">The sequence shown here is derived from an EMBL/GenBank/DDBJ whole genome shotgun (WGS) entry which is preliminary data.</text>
</comment>
<protein>
    <submittedName>
        <fullName evidence="2">Amino acid ABC transporter substrate-binding protein</fullName>
    </submittedName>
</protein>
<evidence type="ECO:0000313" key="2">
    <source>
        <dbReference type="EMBL" id="MDP2563103.1"/>
    </source>
</evidence>
<keyword evidence="3" id="KW-1185">Reference proteome</keyword>
<sequence length="252" mass="28380">MICRVFILLCIFCFSIGSLNASEKGKTITFAVGHDHDKMLMENYPIYRASWQFLNQSLAKLGYEVDAIILPWARANYYTQLGKADGLFLAANLPGREQWAVLSNPIGMGVFGAFYHKDRKDEHAIIAGVRLGVHDKILTGYNTYELLEVATAQQGFKLLFNQKVDRLIMSESYGKYLLSTELIEFKNDILFDSDVIEKRSIHVAFAKSIAESLKAMAVVNKAIDLGMSDGTYRDVMIKNKVPESMFLPSLDK</sequence>
<dbReference type="EMBL" id="JAUYVT010000001">
    <property type="protein sequence ID" value="MDP2563103.1"/>
    <property type="molecule type" value="Genomic_DNA"/>
</dbReference>
<name>A0ABT9F8Q3_9GAMM</name>
<accession>A0ABT9F8Q3</accession>
<evidence type="ECO:0000256" key="1">
    <source>
        <dbReference type="SAM" id="SignalP"/>
    </source>
</evidence>
<evidence type="ECO:0000313" key="3">
    <source>
        <dbReference type="Proteomes" id="UP001177212"/>
    </source>
</evidence>
<dbReference type="RefSeq" id="WP_305397449.1">
    <property type="nucleotide sequence ID" value="NZ_JAUYVT010000001.1"/>
</dbReference>
<feature type="chain" id="PRO_5047374576" evidence="1">
    <location>
        <begin position="22"/>
        <end position="252"/>
    </location>
</feature>
<keyword evidence="1" id="KW-0732">Signal</keyword>
<organism evidence="2 3">
    <name type="scientific">Pseudoalteromonas marina</name>
    <dbReference type="NCBI Taxonomy" id="267375"/>
    <lineage>
        <taxon>Bacteria</taxon>
        <taxon>Pseudomonadati</taxon>
        <taxon>Pseudomonadota</taxon>
        <taxon>Gammaproteobacteria</taxon>
        <taxon>Alteromonadales</taxon>
        <taxon>Pseudoalteromonadaceae</taxon>
        <taxon>Pseudoalteromonas</taxon>
    </lineage>
</organism>
<proteinExistence type="predicted"/>
<gene>
    <name evidence="2" type="ORF">Q8W34_00550</name>
</gene>
<dbReference type="Gene3D" id="3.40.190.10">
    <property type="entry name" value="Periplasmic binding protein-like II"/>
    <property type="match status" value="2"/>
</dbReference>
<reference evidence="2" key="1">
    <citation type="submission" date="2023-07" db="EMBL/GenBank/DDBJ databases">
        <title>Genome content predicts the carbon catabolic preferences of heterotrophic bacteria.</title>
        <authorList>
            <person name="Gralka M."/>
        </authorList>
    </citation>
    <scope>NUCLEOTIDE SEQUENCE</scope>
    <source>
        <strain evidence="2">4G09</strain>
    </source>
</reference>
<dbReference type="SUPFAM" id="SSF53850">
    <property type="entry name" value="Periplasmic binding protein-like II"/>
    <property type="match status" value="1"/>
</dbReference>